<feature type="domain" description="Catalase core" evidence="17">
    <location>
        <begin position="140"/>
        <end position="528"/>
    </location>
</feature>
<evidence type="ECO:0000256" key="14">
    <source>
        <dbReference type="PIRSR" id="PIRSR038927-4"/>
    </source>
</evidence>
<dbReference type="PANTHER" id="PTHR42821">
    <property type="entry name" value="CATALASE"/>
    <property type="match status" value="1"/>
</dbReference>
<dbReference type="GO" id="GO:0020037">
    <property type="term" value="F:heme binding"/>
    <property type="evidence" value="ECO:0007669"/>
    <property type="project" value="UniProtKB-UniRule"/>
</dbReference>
<name>A0A4R1N666_9GAMM</name>
<feature type="binding site" evidence="13">
    <location>
        <position position="273"/>
    </location>
    <ligand>
        <name>heme</name>
        <dbReference type="ChEBI" id="CHEBI:30413"/>
    </ligand>
</feature>
<feature type="region of interest" description="Disordered" evidence="16">
    <location>
        <begin position="58"/>
        <end position="150"/>
    </location>
</feature>
<evidence type="ECO:0000256" key="8">
    <source>
        <dbReference type="ARBA" id="ARBA00023004"/>
    </source>
</evidence>
<evidence type="ECO:0000256" key="9">
    <source>
        <dbReference type="ARBA" id="ARBA00023324"/>
    </source>
</evidence>
<dbReference type="Proteomes" id="UP000294555">
    <property type="component" value="Unassembled WGS sequence"/>
</dbReference>
<keyword evidence="4 10" id="KW-0575">Peroxidase</keyword>
<dbReference type="InterPro" id="IPR018028">
    <property type="entry name" value="Catalase"/>
</dbReference>
<evidence type="ECO:0000256" key="7">
    <source>
        <dbReference type="ARBA" id="ARBA00023002"/>
    </source>
</evidence>
<comment type="cofactor">
    <cofactor evidence="1 10 12">
        <name>heme</name>
        <dbReference type="ChEBI" id="CHEBI:30413"/>
    </cofactor>
</comment>
<feature type="active site" evidence="11">
    <location>
        <position position="260"/>
    </location>
</feature>
<comment type="catalytic activity">
    <reaction evidence="10 15">
        <text>2 H2O2 = O2 + 2 H2O</text>
        <dbReference type="Rhea" id="RHEA:20309"/>
        <dbReference type="ChEBI" id="CHEBI:15377"/>
        <dbReference type="ChEBI" id="CHEBI:15379"/>
        <dbReference type="ChEBI" id="CHEBI:16240"/>
        <dbReference type="EC" id="1.11.1.6"/>
    </reaction>
</comment>
<dbReference type="PANTHER" id="PTHR42821:SF1">
    <property type="entry name" value="CATALASE-B"/>
    <property type="match status" value="1"/>
</dbReference>
<keyword evidence="9 10" id="KW-0376">Hydrogen peroxide</keyword>
<dbReference type="PROSITE" id="PS00437">
    <property type="entry name" value="CATALASE_1"/>
    <property type="match status" value="1"/>
</dbReference>
<evidence type="ECO:0000313" key="18">
    <source>
        <dbReference type="EMBL" id="TCL02705.1"/>
    </source>
</evidence>
<feature type="binding site" evidence="13">
    <location>
        <position position="481"/>
    </location>
    <ligand>
        <name>heme</name>
        <dbReference type="ChEBI" id="CHEBI:30413"/>
    </ligand>
</feature>
<protein>
    <recommendedName>
        <fullName evidence="10 15">Catalase</fullName>
        <ecNumber evidence="10 15">1.11.1.6</ecNumber>
    </recommendedName>
</protein>
<evidence type="ECO:0000256" key="4">
    <source>
        <dbReference type="ARBA" id="ARBA00022559"/>
    </source>
</evidence>
<keyword evidence="6 10" id="KW-0479">Metal-binding</keyword>
<dbReference type="PRINTS" id="PR00067">
    <property type="entry name" value="CATALASE"/>
</dbReference>
<dbReference type="Gene3D" id="2.40.180.10">
    <property type="entry name" value="Catalase core domain"/>
    <property type="match status" value="1"/>
</dbReference>
<feature type="active site" evidence="11">
    <location>
        <position position="187"/>
    </location>
</feature>
<accession>A0A4R1N666</accession>
<evidence type="ECO:0000256" key="11">
    <source>
        <dbReference type="PIRSR" id="PIRSR038927-1"/>
    </source>
</evidence>
<dbReference type="PIRSF" id="PIRSF038927">
    <property type="entry name" value="Catalase_clade2"/>
    <property type="match status" value="1"/>
</dbReference>
<dbReference type="GO" id="GO:0005829">
    <property type="term" value="C:cytosol"/>
    <property type="evidence" value="ECO:0007669"/>
    <property type="project" value="TreeGrafter"/>
</dbReference>
<dbReference type="Pfam" id="PF06628">
    <property type="entry name" value="Catalase-rel"/>
    <property type="match status" value="1"/>
</dbReference>
<evidence type="ECO:0000256" key="6">
    <source>
        <dbReference type="ARBA" id="ARBA00022723"/>
    </source>
</evidence>
<dbReference type="Gene3D" id="1.20.1370.20">
    <property type="match status" value="1"/>
</dbReference>
<dbReference type="GO" id="GO:0046872">
    <property type="term" value="F:metal ion binding"/>
    <property type="evidence" value="ECO:0007669"/>
    <property type="project" value="UniProtKB-KW"/>
</dbReference>
<dbReference type="FunFam" id="2.40.180.10:FF:000003">
    <property type="entry name" value="Catalase"/>
    <property type="match status" value="1"/>
</dbReference>
<evidence type="ECO:0000259" key="17">
    <source>
        <dbReference type="SMART" id="SM01060"/>
    </source>
</evidence>
<dbReference type="Gene3D" id="3.40.50.880">
    <property type="match status" value="1"/>
</dbReference>
<feature type="cross-link" description="3'-histidyl-3-tyrosine (His-Tyr)" evidence="14">
    <location>
        <begin position="451"/>
        <end position="474"/>
    </location>
</feature>
<dbReference type="PROSITE" id="PS51402">
    <property type="entry name" value="CATALASE_3"/>
    <property type="match status" value="1"/>
</dbReference>
<comment type="caution">
    <text evidence="18">The sequence shown here is derived from an EMBL/GenBank/DDBJ whole genome shotgun (WGS) entry which is preliminary data.</text>
</comment>
<feature type="compositionally biased region" description="Low complexity" evidence="16">
    <location>
        <begin position="69"/>
        <end position="86"/>
    </location>
</feature>
<dbReference type="InterPro" id="IPR020835">
    <property type="entry name" value="Catalase_sf"/>
</dbReference>
<evidence type="ECO:0000256" key="13">
    <source>
        <dbReference type="PIRSR" id="PIRSR038927-3"/>
    </source>
</evidence>
<dbReference type="GO" id="GO:0004096">
    <property type="term" value="F:catalase activity"/>
    <property type="evidence" value="ECO:0007669"/>
    <property type="project" value="UniProtKB-UniRule"/>
</dbReference>
<dbReference type="FunFam" id="1.20.1370.20:FF:000001">
    <property type="entry name" value="Catalase HPII"/>
    <property type="match status" value="1"/>
</dbReference>
<evidence type="ECO:0000256" key="5">
    <source>
        <dbReference type="ARBA" id="ARBA00022617"/>
    </source>
</evidence>
<dbReference type="Pfam" id="PF18011">
    <property type="entry name" value="Catalase_C"/>
    <property type="match status" value="1"/>
</dbReference>
<comment type="similarity">
    <text evidence="3">Belongs to the catalase family. HPII subfamily.</text>
</comment>
<dbReference type="InterPro" id="IPR041399">
    <property type="entry name" value="Catalase_large_C"/>
</dbReference>
<feature type="compositionally biased region" description="Polar residues" evidence="16">
    <location>
        <begin position="138"/>
        <end position="150"/>
    </location>
</feature>
<evidence type="ECO:0000256" key="15">
    <source>
        <dbReference type="RuleBase" id="RU000498"/>
    </source>
</evidence>
<evidence type="ECO:0000256" key="1">
    <source>
        <dbReference type="ARBA" id="ARBA00001971"/>
    </source>
</evidence>
<evidence type="ECO:0000256" key="2">
    <source>
        <dbReference type="ARBA" id="ARBA00002974"/>
    </source>
</evidence>
<dbReference type="PROSITE" id="PS00438">
    <property type="entry name" value="CATALASE_2"/>
    <property type="match status" value="1"/>
</dbReference>
<gene>
    <name evidence="18" type="ORF">EZJ58_0735</name>
</gene>
<dbReference type="GO" id="GO:0042744">
    <property type="term" value="P:hydrogen peroxide catabolic process"/>
    <property type="evidence" value="ECO:0007669"/>
    <property type="project" value="UniProtKB-UniRule"/>
</dbReference>
<dbReference type="InterPro" id="IPR002226">
    <property type="entry name" value="Catalase_haem_BS"/>
</dbReference>
<dbReference type="CDD" id="cd08155">
    <property type="entry name" value="catalase_clade_2"/>
    <property type="match status" value="1"/>
</dbReference>
<feature type="binding site" evidence="13">
    <location>
        <position position="470"/>
    </location>
    <ligand>
        <name>heme</name>
        <dbReference type="ChEBI" id="CHEBI:30413"/>
    </ligand>
</feature>
<evidence type="ECO:0000256" key="12">
    <source>
        <dbReference type="PIRSR" id="PIRSR038927-2"/>
    </source>
</evidence>
<feature type="binding site" description="axial binding residue" evidence="12">
    <location>
        <position position="474"/>
    </location>
    <ligand>
        <name>heme</name>
        <dbReference type="ChEBI" id="CHEBI:30413"/>
    </ligand>
    <ligandPart>
        <name>Fe</name>
        <dbReference type="ChEBI" id="CHEBI:18248"/>
    </ligandPart>
</feature>
<organism evidence="18 19">
    <name type="scientific">Sodalis ligni</name>
    <dbReference type="NCBI Taxonomy" id="2697027"/>
    <lineage>
        <taxon>Bacteria</taxon>
        <taxon>Pseudomonadati</taxon>
        <taxon>Pseudomonadota</taxon>
        <taxon>Gammaproteobacteria</taxon>
        <taxon>Enterobacterales</taxon>
        <taxon>Bruguierivoracaceae</taxon>
        <taxon>Sodalis</taxon>
    </lineage>
</organism>
<keyword evidence="19" id="KW-1185">Reference proteome</keyword>
<dbReference type="InterPro" id="IPR029062">
    <property type="entry name" value="Class_I_gatase-like"/>
</dbReference>
<dbReference type="SUPFAM" id="SSF52317">
    <property type="entry name" value="Class I glutamine amidotransferase-like"/>
    <property type="match status" value="1"/>
</dbReference>
<sequence length="813" mass="89277">MPVGLFCADDHTLEENKALTAVGIGICSIVYLPPHIYKPRTAIIYHFNSIRGAMLMSKPTDPSHDKIPLSHPAPAPGASSAQPGLGHLAPDDNSHLPKPGVSEPGKQPTAPGSVKSPQNGNAKLDALEPYRKSGKDQPLTTNQGLKIADDQNSLRGATRGPTLLEDFILREKITHFDHERIPERIVHARGSAAHGVFEVYRSLSDITKAAFLQDPSVKTPVYVRFSTVQGSRGSADTVRDIRGFATKFYTQEGNFDIVGNNTPIFFIQDALKFPDFVHAVKPEPHNEIPQGGSAHDTFWDYVSLQPETLHNVFWAMSDRGIPRSYRTMEGFGIHTFRLVNGEGKATFVRFHWKPLAGKASLVWDEAQKLAGKDADFHRRDLWEAIEAGDYPEYELGLQLIPEEDEHKFDFDLLDPTKLIPEALVPVEIVGKMTLNRNPDNFFAETEQVAFHPGHIVPGIDFTNDPLLQGRLFSYTDTQISRLGGPNFHEIPINRPVCPYHNFQRDGMHRQDIDTNPAAHEPNSINDNWPRETAPAAQNGGFETYQERIDGHKIRERSDSFLEYYSHPRLFWLSQTPAEQQHIVDAFSFELGKVARPYIRERVVDLLTRVDVQLAKRVAAKLGLALSADALKTAPPKPVNGISQDPTLSLYASGSGSVKGRQVALLLSDGVNAADVLDALQGLKAAGVHAKLLAAHGGNVVANDGSTLPVDATFEASPSISVDGVIVPDGNMDALLLDGEASHYILEAYKHLKVIALSGDAKRFKQQLGLADDKAEEGLCEGTAAQGGLMQDFIDQLKLHRVWSRIGKIAGVPA</sequence>
<dbReference type="SUPFAM" id="SSF56634">
    <property type="entry name" value="Heme-dependent catalase-like"/>
    <property type="match status" value="1"/>
</dbReference>
<dbReference type="InterPro" id="IPR043156">
    <property type="entry name" value="Catalase_clade2_helical"/>
</dbReference>
<dbReference type="AlphaFoldDB" id="A0A4R1N666"/>
<dbReference type="SMART" id="SM01060">
    <property type="entry name" value="Catalase"/>
    <property type="match status" value="1"/>
</dbReference>
<feature type="binding site" evidence="13">
    <location>
        <position position="184"/>
    </location>
    <ligand>
        <name>heme</name>
        <dbReference type="ChEBI" id="CHEBI:30413"/>
    </ligand>
</feature>
<dbReference type="Pfam" id="PF00199">
    <property type="entry name" value="Catalase"/>
    <property type="match status" value="1"/>
</dbReference>
<reference evidence="18 19" key="1">
    <citation type="submission" date="2019-02" db="EMBL/GenBank/DDBJ databases">
        <title>Investigation of anaerobic lignin degradation for improved lignocellulosic biofuels.</title>
        <authorList>
            <person name="Deangelis K."/>
        </authorList>
    </citation>
    <scope>NUCLEOTIDE SEQUENCE [LARGE SCALE GENOMIC DNA]</scope>
    <source>
        <strain evidence="18 19">159R</strain>
    </source>
</reference>
<dbReference type="InterPro" id="IPR010582">
    <property type="entry name" value="Catalase_immune_responsive"/>
</dbReference>
<dbReference type="EC" id="1.11.1.6" evidence="10 15"/>
<evidence type="ECO:0000256" key="16">
    <source>
        <dbReference type="SAM" id="MobiDB-lite"/>
    </source>
</evidence>
<keyword evidence="7 10" id="KW-0560">Oxidoreductase</keyword>
<dbReference type="EMBL" id="SJOI01000001">
    <property type="protein sequence ID" value="TCL02705.1"/>
    <property type="molecule type" value="Genomic_DNA"/>
</dbReference>
<dbReference type="GO" id="GO:0006979">
    <property type="term" value="P:response to oxidative stress"/>
    <property type="evidence" value="ECO:0007669"/>
    <property type="project" value="InterPro"/>
</dbReference>
<dbReference type="CDD" id="cd03132">
    <property type="entry name" value="GATase1_catalase"/>
    <property type="match status" value="1"/>
</dbReference>
<feature type="compositionally biased region" description="Basic and acidic residues" evidence="16">
    <location>
        <begin position="125"/>
        <end position="135"/>
    </location>
</feature>
<keyword evidence="5 10" id="KW-0349">Heme</keyword>
<dbReference type="InterPro" id="IPR011614">
    <property type="entry name" value="Catalase_core"/>
</dbReference>
<evidence type="ECO:0000313" key="19">
    <source>
        <dbReference type="Proteomes" id="UP000294555"/>
    </source>
</evidence>
<keyword evidence="8 10" id="KW-0408">Iron</keyword>
<evidence type="ECO:0000256" key="10">
    <source>
        <dbReference type="PIRNR" id="PIRNR038927"/>
    </source>
</evidence>
<evidence type="ECO:0000256" key="3">
    <source>
        <dbReference type="ARBA" id="ARBA00010660"/>
    </source>
</evidence>
<comment type="function">
    <text evidence="2 10">Decomposes hydrogen peroxide into water and oxygen; serves to protect cells from the toxic effects of hydrogen peroxide.</text>
</comment>
<dbReference type="NCBIfam" id="NF008422">
    <property type="entry name" value="PRK11249.1"/>
    <property type="match status" value="1"/>
</dbReference>
<feature type="binding site" evidence="13">
    <location>
        <position position="224"/>
    </location>
    <ligand>
        <name>heme</name>
        <dbReference type="ChEBI" id="CHEBI:30413"/>
    </ligand>
</feature>
<dbReference type="InterPro" id="IPR024708">
    <property type="entry name" value="Catalase_AS"/>
</dbReference>
<proteinExistence type="inferred from homology"/>
<dbReference type="InterPro" id="IPR024712">
    <property type="entry name" value="Catalase_clade2"/>
</dbReference>